<feature type="domain" description="HAMP" evidence="16">
    <location>
        <begin position="185"/>
        <end position="237"/>
    </location>
</feature>
<keyword evidence="13 14" id="KW-0472">Membrane</keyword>
<reference evidence="17 18" key="1">
    <citation type="submission" date="2017-02" db="EMBL/GenBank/DDBJ databases">
        <authorList>
            <person name="Peterson S.W."/>
        </authorList>
    </citation>
    <scope>NUCLEOTIDE SEQUENCE [LARGE SCALE GENOMIC DNA]</scope>
    <source>
        <strain evidence="17 18">ATCC 17233</strain>
    </source>
</reference>
<dbReference type="PROSITE" id="PS50885">
    <property type="entry name" value="HAMP"/>
    <property type="match status" value="1"/>
</dbReference>
<dbReference type="EC" id="2.7.13.3" evidence="3"/>
<sequence length="460" mass="52107">MKLKKKLIVITCFAATVFGIVSGIINMMIMKNSMISEANAQASIRAREIFNVFEKRIDSGISEYSMNYLLKTDNNWRNVVYINKQGSSERTAVYNQTIFDYDQLSKAAVRISSYSYDKISIDRPKLEYDGGLYFVSYEIIGDYELFRLYEVTDVFERFEKHVQMYVFIGLGLLSVIILVLIIIMRKVLLPLKSLSEAATDMAGGDYSKRVEVKTKDEIGILAEHFNVMAEAVETENKKILESERKKTLMMGNLSHELKTPMTAIAGYAETLLSSKLTEEQQNEALYYIYTETNRLGRLSKKMMRLLDLSEGEAVEKKKIYIDELFESIKETMSVRLKEKNIDLITETDVDAITSDEDLIKDVIINLLDNSIKASDTGSRIYLTFKDKVLSVKDEGIGIPKKDLDSVTEAFYRVDKSRSRKEGGAGLGLSIIKLILDKLGAKMEMESSPGEGTEVRITGIN</sequence>
<dbReference type="InterPro" id="IPR003594">
    <property type="entry name" value="HATPase_dom"/>
</dbReference>
<dbReference type="SMART" id="SM00388">
    <property type="entry name" value="HisKA"/>
    <property type="match status" value="1"/>
</dbReference>
<evidence type="ECO:0000256" key="4">
    <source>
        <dbReference type="ARBA" id="ARBA00022475"/>
    </source>
</evidence>
<dbReference type="Gene3D" id="3.30.565.10">
    <property type="entry name" value="Histidine kinase-like ATPase, C-terminal domain"/>
    <property type="match status" value="1"/>
</dbReference>
<dbReference type="Gene3D" id="6.10.340.10">
    <property type="match status" value="1"/>
</dbReference>
<accession>A0A1T4L9R7</accession>
<feature type="domain" description="Histidine kinase" evidence="15">
    <location>
        <begin position="252"/>
        <end position="460"/>
    </location>
</feature>
<dbReference type="PANTHER" id="PTHR45528">
    <property type="entry name" value="SENSOR HISTIDINE KINASE CPXA"/>
    <property type="match status" value="1"/>
</dbReference>
<dbReference type="InterPro" id="IPR036097">
    <property type="entry name" value="HisK_dim/P_sf"/>
</dbReference>
<keyword evidence="9 17" id="KW-0418">Kinase</keyword>
<organism evidence="17 18">
    <name type="scientific">Eubacterium ruminantium</name>
    <dbReference type="NCBI Taxonomy" id="42322"/>
    <lineage>
        <taxon>Bacteria</taxon>
        <taxon>Bacillati</taxon>
        <taxon>Bacillota</taxon>
        <taxon>Clostridia</taxon>
        <taxon>Eubacteriales</taxon>
        <taxon>Eubacteriaceae</taxon>
        <taxon>Eubacterium</taxon>
    </lineage>
</organism>
<keyword evidence="7 14" id="KW-0812">Transmembrane</keyword>
<dbReference type="CDD" id="cd06225">
    <property type="entry name" value="HAMP"/>
    <property type="match status" value="1"/>
</dbReference>
<comment type="subcellular location">
    <subcellularLocation>
        <location evidence="2">Cell membrane</location>
        <topology evidence="2">Multi-pass membrane protein</topology>
    </subcellularLocation>
</comment>
<evidence type="ECO:0000256" key="11">
    <source>
        <dbReference type="ARBA" id="ARBA00022989"/>
    </source>
</evidence>
<keyword evidence="6" id="KW-0808">Transferase</keyword>
<dbReference type="CDD" id="cd00082">
    <property type="entry name" value="HisKA"/>
    <property type="match status" value="1"/>
</dbReference>
<dbReference type="InterPro" id="IPR005467">
    <property type="entry name" value="His_kinase_dom"/>
</dbReference>
<evidence type="ECO:0000256" key="6">
    <source>
        <dbReference type="ARBA" id="ARBA00022679"/>
    </source>
</evidence>
<evidence type="ECO:0000256" key="13">
    <source>
        <dbReference type="ARBA" id="ARBA00023136"/>
    </source>
</evidence>
<gene>
    <name evidence="17" type="ORF">SAMN02745110_00746</name>
</gene>
<dbReference type="PANTHER" id="PTHR45528:SF1">
    <property type="entry name" value="SENSOR HISTIDINE KINASE CPXA"/>
    <property type="match status" value="1"/>
</dbReference>
<dbReference type="RefSeq" id="WP_078786509.1">
    <property type="nucleotide sequence ID" value="NZ_FMTO01000005.1"/>
</dbReference>
<dbReference type="SUPFAM" id="SSF158472">
    <property type="entry name" value="HAMP domain-like"/>
    <property type="match status" value="1"/>
</dbReference>
<keyword evidence="10" id="KW-0067">ATP-binding</keyword>
<protein>
    <recommendedName>
        <fullName evidence="3">histidine kinase</fullName>
        <ecNumber evidence="3">2.7.13.3</ecNumber>
    </recommendedName>
</protein>
<dbReference type="InterPro" id="IPR050398">
    <property type="entry name" value="HssS/ArlS-like"/>
</dbReference>
<evidence type="ECO:0000256" key="12">
    <source>
        <dbReference type="ARBA" id="ARBA00023012"/>
    </source>
</evidence>
<evidence type="ECO:0000256" key="7">
    <source>
        <dbReference type="ARBA" id="ARBA00022692"/>
    </source>
</evidence>
<dbReference type="OrthoDB" id="9786919at2"/>
<dbReference type="PROSITE" id="PS50109">
    <property type="entry name" value="HIS_KIN"/>
    <property type="match status" value="1"/>
</dbReference>
<dbReference type="GO" id="GO:0005524">
    <property type="term" value="F:ATP binding"/>
    <property type="evidence" value="ECO:0007669"/>
    <property type="project" value="UniProtKB-KW"/>
</dbReference>
<evidence type="ECO:0000256" key="5">
    <source>
        <dbReference type="ARBA" id="ARBA00022553"/>
    </source>
</evidence>
<evidence type="ECO:0000256" key="9">
    <source>
        <dbReference type="ARBA" id="ARBA00022777"/>
    </source>
</evidence>
<dbReference type="SMART" id="SM00304">
    <property type="entry name" value="HAMP"/>
    <property type="match status" value="1"/>
</dbReference>
<keyword evidence="8" id="KW-0547">Nucleotide-binding</keyword>
<dbReference type="Pfam" id="PF00512">
    <property type="entry name" value="HisKA"/>
    <property type="match status" value="1"/>
</dbReference>
<evidence type="ECO:0000256" key="3">
    <source>
        <dbReference type="ARBA" id="ARBA00012438"/>
    </source>
</evidence>
<dbReference type="SUPFAM" id="SSF47384">
    <property type="entry name" value="Homodimeric domain of signal transducing histidine kinase"/>
    <property type="match status" value="1"/>
</dbReference>
<dbReference type="Proteomes" id="UP000189857">
    <property type="component" value="Unassembled WGS sequence"/>
</dbReference>
<evidence type="ECO:0000313" key="17">
    <source>
        <dbReference type="EMBL" id="SJZ51318.1"/>
    </source>
</evidence>
<dbReference type="SUPFAM" id="SSF55874">
    <property type="entry name" value="ATPase domain of HSP90 chaperone/DNA topoisomerase II/histidine kinase"/>
    <property type="match status" value="1"/>
</dbReference>
<dbReference type="PRINTS" id="PR00344">
    <property type="entry name" value="BCTRLSENSOR"/>
</dbReference>
<evidence type="ECO:0000256" key="10">
    <source>
        <dbReference type="ARBA" id="ARBA00022840"/>
    </source>
</evidence>
<dbReference type="Pfam" id="PF02518">
    <property type="entry name" value="HATPase_c"/>
    <property type="match status" value="1"/>
</dbReference>
<name>A0A1T4L9R7_9FIRM</name>
<evidence type="ECO:0000313" key="18">
    <source>
        <dbReference type="Proteomes" id="UP000189857"/>
    </source>
</evidence>
<evidence type="ECO:0000259" key="16">
    <source>
        <dbReference type="PROSITE" id="PS50885"/>
    </source>
</evidence>
<keyword evidence="4" id="KW-1003">Cell membrane</keyword>
<keyword evidence="11 14" id="KW-1133">Transmembrane helix</keyword>
<dbReference type="EMBL" id="FUXA01000005">
    <property type="protein sequence ID" value="SJZ51318.1"/>
    <property type="molecule type" value="Genomic_DNA"/>
</dbReference>
<dbReference type="Pfam" id="PF00672">
    <property type="entry name" value="HAMP"/>
    <property type="match status" value="1"/>
</dbReference>
<dbReference type="GO" id="GO:0005886">
    <property type="term" value="C:plasma membrane"/>
    <property type="evidence" value="ECO:0007669"/>
    <property type="project" value="UniProtKB-SubCell"/>
</dbReference>
<dbReference type="GO" id="GO:0000155">
    <property type="term" value="F:phosphorelay sensor kinase activity"/>
    <property type="evidence" value="ECO:0007669"/>
    <property type="project" value="InterPro"/>
</dbReference>
<dbReference type="Gene3D" id="1.10.287.130">
    <property type="match status" value="1"/>
</dbReference>
<evidence type="ECO:0000256" key="14">
    <source>
        <dbReference type="SAM" id="Phobius"/>
    </source>
</evidence>
<dbReference type="InterPro" id="IPR003660">
    <property type="entry name" value="HAMP_dom"/>
</dbReference>
<evidence type="ECO:0000256" key="8">
    <source>
        <dbReference type="ARBA" id="ARBA00022741"/>
    </source>
</evidence>
<dbReference type="InterPro" id="IPR003661">
    <property type="entry name" value="HisK_dim/P_dom"/>
</dbReference>
<evidence type="ECO:0000256" key="2">
    <source>
        <dbReference type="ARBA" id="ARBA00004651"/>
    </source>
</evidence>
<dbReference type="InterPro" id="IPR004358">
    <property type="entry name" value="Sig_transdc_His_kin-like_C"/>
</dbReference>
<dbReference type="AlphaFoldDB" id="A0A1T4L9R7"/>
<dbReference type="CDD" id="cd00075">
    <property type="entry name" value="HATPase"/>
    <property type="match status" value="1"/>
</dbReference>
<keyword evidence="12" id="KW-0902">Two-component regulatory system</keyword>
<keyword evidence="5" id="KW-0597">Phosphoprotein</keyword>
<proteinExistence type="predicted"/>
<evidence type="ECO:0000256" key="1">
    <source>
        <dbReference type="ARBA" id="ARBA00000085"/>
    </source>
</evidence>
<comment type="catalytic activity">
    <reaction evidence="1">
        <text>ATP + protein L-histidine = ADP + protein N-phospho-L-histidine.</text>
        <dbReference type="EC" id="2.7.13.3"/>
    </reaction>
</comment>
<evidence type="ECO:0000259" key="15">
    <source>
        <dbReference type="PROSITE" id="PS50109"/>
    </source>
</evidence>
<keyword evidence="18" id="KW-1185">Reference proteome</keyword>
<feature type="transmembrane region" description="Helical" evidence="14">
    <location>
        <begin position="164"/>
        <end position="184"/>
    </location>
</feature>
<dbReference type="SMART" id="SM00387">
    <property type="entry name" value="HATPase_c"/>
    <property type="match status" value="1"/>
</dbReference>
<dbReference type="InterPro" id="IPR036890">
    <property type="entry name" value="HATPase_C_sf"/>
</dbReference>